<reference evidence="1 2" key="1">
    <citation type="submission" date="2016-10" db="EMBL/GenBank/DDBJ databases">
        <authorList>
            <person name="de Groot N.N."/>
        </authorList>
    </citation>
    <scope>NUCLEOTIDE SEQUENCE [LARGE SCALE GENOMIC DNA]</scope>
    <source>
        <strain evidence="1">MBHS1</strain>
    </source>
</reference>
<organism evidence="1 2">
    <name type="scientific">Candidatus Venteria ishoeyi</name>
    <dbReference type="NCBI Taxonomy" id="1899563"/>
    <lineage>
        <taxon>Bacteria</taxon>
        <taxon>Pseudomonadati</taxon>
        <taxon>Pseudomonadota</taxon>
        <taxon>Gammaproteobacteria</taxon>
        <taxon>Thiotrichales</taxon>
        <taxon>Thiotrichaceae</taxon>
        <taxon>Venteria</taxon>
    </lineage>
</organism>
<dbReference type="OrthoDB" id="1426235at2"/>
<accession>A0A1H6FE19</accession>
<dbReference type="InterPro" id="IPR011990">
    <property type="entry name" value="TPR-like_helical_dom_sf"/>
</dbReference>
<evidence type="ECO:0000313" key="2">
    <source>
        <dbReference type="Proteomes" id="UP000236724"/>
    </source>
</evidence>
<dbReference type="CDD" id="cd00267">
    <property type="entry name" value="ABC_ATPase"/>
    <property type="match status" value="1"/>
</dbReference>
<gene>
    <name evidence="1" type="ORF">MBHS_04203</name>
</gene>
<evidence type="ECO:0008006" key="3">
    <source>
        <dbReference type="Google" id="ProtNLM"/>
    </source>
</evidence>
<dbReference type="Gene3D" id="1.25.40.10">
    <property type="entry name" value="Tetratricopeptide repeat domain"/>
    <property type="match status" value="1"/>
</dbReference>
<name>A0A1H6FE19_9GAMM</name>
<dbReference type="RefSeq" id="WP_103921863.1">
    <property type="nucleotide sequence ID" value="NZ_FMSV02000548.1"/>
</dbReference>
<dbReference type="Gene3D" id="3.40.50.300">
    <property type="entry name" value="P-loop containing nucleotide triphosphate hydrolases"/>
    <property type="match status" value="1"/>
</dbReference>
<dbReference type="SUPFAM" id="SSF48452">
    <property type="entry name" value="TPR-like"/>
    <property type="match status" value="2"/>
</dbReference>
<dbReference type="AlphaFoldDB" id="A0A1H6FE19"/>
<dbReference type="Proteomes" id="UP000236724">
    <property type="component" value="Unassembled WGS sequence"/>
</dbReference>
<dbReference type="InterPro" id="IPR027417">
    <property type="entry name" value="P-loop_NTPase"/>
</dbReference>
<proteinExistence type="predicted"/>
<dbReference type="SUPFAM" id="SSF52540">
    <property type="entry name" value="P-loop containing nucleoside triphosphate hydrolases"/>
    <property type="match status" value="1"/>
</dbReference>
<dbReference type="EMBL" id="FMSV02000548">
    <property type="protein sequence ID" value="SEH08312.1"/>
    <property type="molecule type" value="Genomic_DNA"/>
</dbReference>
<protein>
    <recommendedName>
        <fullName evidence="3">Tetratricopeptide repeat protein</fullName>
    </recommendedName>
</protein>
<keyword evidence="2" id="KW-1185">Reference proteome</keyword>
<sequence>MPKDKTTNKLLKKLKKLLFAEFEEIIFHYGIPVEYLNPGSQTQRAIEIIRYAENNNELSKLQQALAKVKKPEAASHPDIHIQHLPTPSSQLLGRTEELNQLNQSFKNPKQRLMVLVASGGTGKSALTEMWLSQIAPNYGGVSRVFGWSFYSQGHHRLYTDSGAFFREVLPFLGQAQIPTDETDKGRLLADCLAQQPVLLILDGLEPLQLDNVGNDGSLKDSALRAFFTQLPRSLQQQNKSFVLISSRQPLVELKTWQDDSYHSLGLKHLSSADGALLLKTKGVVGTETQRQQLANDAGNHALTLALLGALLKQQYEGKIVEEWKTLNAELEPADNAQSNEDRHCQRILSWYQQNLPENNKRFLFMLGLFDRPLGWEEKNELFNKADWCKPLKNLSTTQLQSLEQQLETAGLLAPNPSATNGQQNARMQWDCHALIRSWAGKSFVSHEKAAFIQAQKVLFAYYQQLPAKQQPDSLEELQPLYRAVGHGCLAGEYQAAMYEVYYKRILREQEYYSSKKLGAYAQDLSALAAFFPQGWRQPEHTGLSVADQAWLLAAAAFRLMSLGRLSEALAPRAADLELSIKIKDWKGASTTARNLTDLHLPLGNLEQAAVSARQAVAYAQQTEDLFEQTTNYASLASVLHRQGLLEQAATAFKTAEEKQVQDDPESPRLYSTDGAYYCAFLLDLVALANNRNEYSKSEIAKFGIENLLLDCSPQEAIQEVLERAQYGLKIAQDYKEPLSIALDHLSIARAQAALKQNQAASNSFDLAVKAIEEAKKHNHLPPFYLSRANFQLQQGETNKARQDLDAAWAIINANNMELYAVDAHLLEAAYHQLIPNQQQASLHQQQAEMKISNTGYKLRELVPLS</sequence>
<evidence type="ECO:0000313" key="1">
    <source>
        <dbReference type="EMBL" id="SEH08312.1"/>
    </source>
</evidence>